<dbReference type="EMBL" id="AP014959">
    <property type="protein sequence ID" value="BAS85485.1"/>
    <property type="molecule type" value="Genomic_DNA"/>
</dbReference>
<sequence length="89" mass="9246">MAHPPAGHLEAARVKGLLLLPQPPPLLLRLHPERGGEGDVAGTVAATTTEEEVFLCGALEHGVDVADLDDGLERLARAAGEGERVAPLL</sequence>
<name>A0A0P0W191_ORYSJ</name>
<dbReference type="Gramene" id="Os03t0647575-00">
    <property type="protein sequence ID" value="Os03t0647575-00"/>
    <property type="gene ID" value="Os03g0647575"/>
</dbReference>
<dbReference type="Proteomes" id="UP000059680">
    <property type="component" value="Chromosome 3"/>
</dbReference>
<reference evidence="2" key="1">
    <citation type="journal article" date="2005" name="Nature">
        <title>The map-based sequence of the rice genome.</title>
        <authorList>
            <consortium name="International rice genome sequencing project (IRGSP)"/>
            <person name="Matsumoto T."/>
            <person name="Wu J."/>
            <person name="Kanamori H."/>
            <person name="Katayose Y."/>
            <person name="Fujisawa M."/>
            <person name="Namiki N."/>
            <person name="Mizuno H."/>
            <person name="Yamamoto K."/>
            <person name="Antonio B.A."/>
            <person name="Baba T."/>
            <person name="Sakata K."/>
            <person name="Nagamura Y."/>
            <person name="Aoki H."/>
            <person name="Arikawa K."/>
            <person name="Arita K."/>
            <person name="Bito T."/>
            <person name="Chiden Y."/>
            <person name="Fujitsuka N."/>
            <person name="Fukunaka R."/>
            <person name="Hamada M."/>
            <person name="Harada C."/>
            <person name="Hayashi A."/>
            <person name="Hijishita S."/>
            <person name="Honda M."/>
            <person name="Hosokawa S."/>
            <person name="Ichikawa Y."/>
            <person name="Idonuma A."/>
            <person name="Iijima M."/>
            <person name="Ikeda M."/>
            <person name="Ikeno M."/>
            <person name="Ito K."/>
            <person name="Ito S."/>
            <person name="Ito T."/>
            <person name="Ito Y."/>
            <person name="Ito Y."/>
            <person name="Iwabuchi A."/>
            <person name="Kamiya K."/>
            <person name="Karasawa W."/>
            <person name="Kurita K."/>
            <person name="Katagiri S."/>
            <person name="Kikuta A."/>
            <person name="Kobayashi H."/>
            <person name="Kobayashi N."/>
            <person name="Machita K."/>
            <person name="Maehara T."/>
            <person name="Masukawa M."/>
            <person name="Mizubayashi T."/>
            <person name="Mukai Y."/>
            <person name="Nagasaki H."/>
            <person name="Nagata Y."/>
            <person name="Naito S."/>
            <person name="Nakashima M."/>
            <person name="Nakama Y."/>
            <person name="Nakamichi Y."/>
            <person name="Nakamura M."/>
            <person name="Meguro A."/>
            <person name="Negishi M."/>
            <person name="Ohta I."/>
            <person name="Ohta T."/>
            <person name="Okamoto M."/>
            <person name="Ono N."/>
            <person name="Saji S."/>
            <person name="Sakaguchi M."/>
            <person name="Sakai K."/>
            <person name="Shibata M."/>
            <person name="Shimokawa T."/>
            <person name="Song J."/>
            <person name="Takazaki Y."/>
            <person name="Terasawa K."/>
            <person name="Tsugane M."/>
            <person name="Tsuji K."/>
            <person name="Ueda S."/>
            <person name="Waki K."/>
            <person name="Yamagata H."/>
            <person name="Yamamoto M."/>
            <person name="Yamamoto S."/>
            <person name="Yamane H."/>
            <person name="Yoshiki S."/>
            <person name="Yoshihara R."/>
            <person name="Yukawa K."/>
            <person name="Zhong H."/>
            <person name="Yano M."/>
            <person name="Yuan Q."/>
            <person name="Ouyang S."/>
            <person name="Liu J."/>
            <person name="Jones K.M."/>
            <person name="Gansberger K."/>
            <person name="Moffat K."/>
            <person name="Hill J."/>
            <person name="Bera J."/>
            <person name="Fadrosh D."/>
            <person name="Jin S."/>
            <person name="Johri S."/>
            <person name="Kim M."/>
            <person name="Overton L."/>
            <person name="Reardon M."/>
            <person name="Tsitrin T."/>
            <person name="Vuong H."/>
            <person name="Weaver B."/>
            <person name="Ciecko A."/>
            <person name="Tallon L."/>
            <person name="Jackson J."/>
            <person name="Pai G."/>
            <person name="Aken S.V."/>
            <person name="Utterback T."/>
            <person name="Reidmuller S."/>
            <person name="Feldblyum T."/>
            <person name="Hsiao J."/>
            <person name="Zismann V."/>
            <person name="Iobst S."/>
            <person name="de Vazeille A.R."/>
            <person name="Buell C.R."/>
            <person name="Ying K."/>
            <person name="Li Y."/>
            <person name="Lu T."/>
            <person name="Huang Y."/>
            <person name="Zhao Q."/>
            <person name="Feng Q."/>
            <person name="Zhang L."/>
            <person name="Zhu J."/>
            <person name="Weng Q."/>
            <person name="Mu J."/>
            <person name="Lu Y."/>
            <person name="Fan D."/>
            <person name="Liu Y."/>
            <person name="Guan J."/>
            <person name="Zhang Y."/>
            <person name="Yu S."/>
            <person name="Liu X."/>
            <person name="Zhang Y."/>
            <person name="Hong G."/>
            <person name="Han B."/>
            <person name="Choisne N."/>
            <person name="Demange N."/>
            <person name="Orjeda G."/>
            <person name="Samain S."/>
            <person name="Cattolico L."/>
            <person name="Pelletier E."/>
            <person name="Couloux A."/>
            <person name="Segurens B."/>
            <person name="Wincker P."/>
            <person name="D'Hont A."/>
            <person name="Scarpelli C."/>
            <person name="Weissenbach J."/>
            <person name="Salanoubat M."/>
            <person name="Quetier F."/>
            <person name="Yu Y."/>
            <person name="Kim H.R."/>
            <person name="Rambo T."/>
            <person name="Currie J."/>
            <person name="Collura K."/>
            <person name="Luo M."/>
            <person name="Yang T."/>
            <person name="Ammiraju J.S.S."/>
            <person name="Engler F."/>
            <person name="Soderlund C."/>
            <person name="Wing R.A."/>
            <person name="Palmer L.E."/>
            <person name="de la Bastide M."/>
            <person name="Spiegel L."/>
            <person name="Nascimento L."/>
            <person name="Zutavern T."/>
            <person name="O'Shaughnessy A."/>
            <person name="Dike S."/>
            <person name="Dedhia N."/>
            <person name="Preston R."/>
            <person name="Balija V."/>
            <person name="McCombie W.R."/>
            <person name="Chow T."/>
            <person name="Chen H."/>
            <person name="Chung M."/>
            <person name="Chen C."/>
            <person name="Shaw J."/>
            <person name="Wu H."/>
            <person name="Hsiao K."/>
            <person name="Chao Y."/>
            <person name="Chu M."/>
            <person name="Cheng C."/>
            <person name="Hour A."/>
            <person name="Lee P."/>
            <person name="Lin S."/>
            <person name="Lin Y."/>
            <person name="Liou J."/>
            <person name="Liu S."/>
            <person name="Hsing Y."/>
            <person name="Raghuvanshi S."/>
            <person name="Mohanty A."/>
            <person name="Bharti A.K."/>
            <person name="Gaur A."/>
            <person name="Gupta V."/>
            <person name="Kumar D."/>
            <person name="Ravi V."/>
            <person name="Vij S."/>
            <person name="Kapur A."/>
            <person name="Khurana P."/>
            <person name="Khurana P."/>
            <person name="Khurana J.P."/>
            <person name="Tyagi A.K."/>
            <person name="Gaikwad K."/>
            <person name="Singh A."/>
            <person name="Dalal V."/>
            <person name="Srivastava S."/>
            <person name="Dixit A."/>
            <person name="Pal A.K."/>
            <person name="Ghazi I.A."/>
            <person name="Yadav M."/>
            <person name="Pandit A."/>
            <person name="Bhargava A."/>
            <person name="Sureshbabu K."/>
            <person name="Batra K."/>
            <person name="Sharma T.R."/>
            <person name="Mohapatra T."/>
            <person name="Singh N.K."/>
            <person name="Messing J."/>
            <person name="Nelson A.B."/>
            <person name="Fuks G."/>
            <person name="Kavchok S."/>
            <person name="Keizer G."/>
            <person name="Linton E."/>
            <person name="Llaca V."/>
            <person name="Song R."/>
            <person name="Tanyolac B."/>
            <person name="Young S."/>
            <person name="Ho-Il K."/>
            <person name="Hahn J.H."/>
            <person name="Sangsakoo G."/>
            <person name="Vanavichit A."/>
            <person name="de Mattos Luiz.A.T."/>
            <person name="Zimmer P.D."/>
            <person name="Malone G."/>
            <person name="Dellagostin O."/>
            <person name="de Oliveira A.C."/>
            <person name="Bevan M."/>
            <person name="Bancroft I."/>
            <person name="Minx P."/>
            <person name="Cordum H."/>
            <person name="Wilson R."/>
            <person name="Cheng Z."/>
            <person name="Jin W."/>
            <person name="Jiang J."/>
            <person name="Leong S.A."/>
            <person name="Iwama H."/>
            <person name="Gojobori T."/>
            <person name="Itoh T."/>
            <person name="Niimura Y."/>
            <person name="Fujii Y."/>
            <person name="Habara T."/>
            <person name="Sakai H."/>
            <person name="Sato Y."/>
            <person name="Wilson G."/>
            <person name="Kumar K."/>
            <person name="McCouch S."/>
            <person name="Juretic N."/>
            <person name="Hoen D."/>
            <person name="Wright S."/>
            <person name="Bruskiewich R."/>
            <person name="Bureau T."/>
            <person name="Miyao A."/>
            <person name="Hirochika H."/>
            <person name="Nishikawa T."/>
            <person name="Kadowaki K."/>
            <person name="Sugiura M."/>
            <person name="Burr B."/>
            <person name="Sasaki T."/>
        </authorList>
    </citation>
    <scope>NUCLEOTIDE SEQUENCE [LARGE SCALE GENOMIC DNA]</scope>
    <source>
        <strain evidence="2">cv. Nipponbare</strain>
    </source>
</reference>
<organism evidence="1 2">
    <name type="scientific">Oryza sativa subsp. japonica</name>
    <name type="common">Rice</name>
    <dbReference type="NCBI Taxonomy" id="39947"/>
    <lineage>
        <taxon>Eukaryota</taxon>
        <taxon>Viridiplantae</taxon>
        <taxon>Streptophyta</taxon>
        <taxon>Embryophyta</taxon>
        <taxon>Tracheophyta</taxon>
        <taxon>Spermatophyta</taxon>
        <taxon>Magnoliopsida</taxon>
        <taxon>Liliopsida</taxon>
        <taxon>Poales</taxon>
        <taxon>Poaceae</taxon>
        <taxon>BOP clade</taxon>
        <taxon>Oryzoideae</taxon>
        <taxon>Oryzeae</taxon>
        <taxon>Oryzinae</taxon>
        <taxon>Oryza</taxon>
        <taxon>Oryza sativa</taxon>
    </lineage>
</organism>
<keyword evidence="2" id="KW-1185">Reference proteome</keyword>
<proteinExistence type="predicted"/>
<feature type="non-terminal residue" evidence="1">
    <location>
        <position position="89"/>
    </location>
</feature>
<dbReference type="InParanoid" id="A0A0P0W191"/>
<evidence type="ECO:0000313" key="1">
    <source>
        <dbReference type="EMBL" id="BAS85485.1"/>
    </source>
</evidence>
<dbReference type="AlphaFoldDB" id="A0A0P0W191"/>
<gene>
    <name evidence="1" type="ordered locus">Os03g0647575</name>
    <name evidence="1" type="ORF">OSNPB_030647575</name>
</gene>
<evidence type="ECO:0000313" key="2">
    <source>
        <dbReference type="Proteomes" id="UP000059680"/>
    </source>
</evidence>
<accession>A0A0P0W191</accession>
<protein>
    <submittedName>
        <fullName evidence="1">Os03g0647575 protein</fullName>
    </submittedName>
</protein>
<dbReference type="PaxDb" id="39947-A0A0P0W191"/>
<reference evidence="1 2" key="2">
    <citation type="journal article" date="2013" name="Plant Cell Physiol.">
        <title>Rice Annotation Project Database (RAP-DB): an integrative and interactive database for rice genomics.</title>
        <authorList>
            <person name="Sakai H."/>
            <person name="Lee S.S."/>
            <person name="Tanaka T."/>
            <person name="Numa H."/>
            <person name="Kim J."/>
            <person name="Kawahara Y."/>
            <person name="Wakimoto H."/>
            <person name="Yang C.C."/>
            <person name="Iwamoto M."/>
            <person name="Abe T."/>
            <person name="Yamada Y."/>
            <person name="Muto A."/>
            <person name="Inokuchi H."/>
            <person name="Ikemura T."/>
            <person name="Matsumoto T."/>
            <person name="Sasaki T."/>
            <person name="Itoh T."/>
        </authorList>
    </citation>
    <scope>NUCLEOTIDE SEQUENCE [LARGE SCALE GENOMIC DNA]</scope>
    <source>
        <strain evidence="2">cv. Nipponbare</strain>
    </source>
</reference>
<reference evidence="1 2" key="3">
    <citation type="journal article" date="2013" name="Rice">
        <title>Improvement of the Oryza sativa Nipponbare reference genome using next generation sequence and optical map data.</title>
        <authorList>
            <person name="Kawahara Y."/>
            <person name="de la Bastide M."/>
            <person name="Hamilton J.P."/>
            <person name="Kanamori H."/>
            <person name="McCombie W.R."/>
            <person name="Ouyang S."/>
            <person name="Schwartz D.C."/>
            <person name="Tanaka T."/>
            <person name="Wu J."/>
            <person name="Zhou S."/>
            <person name="Childs K.L."/>
            <person name="Davidson R.M."/>
            <person name="Lin H."/>
            <person name="Quesada-Ocampo L."/>
            <person name="Vaillancourt B."/>
            <person name="Sakai H."/>
            <person name="Lee S.S."/>
            <person name="Kim J."/>
            <person name="Numa H."/>
            <person name="Itoh T."/>
            <person name="Buell C.R."/>
            <person name="Matsumoto T."/>
        </authorList>
    </citation>
    <scope>NUCLEOTIDE SEQUENCE [LARGE SCALE GENOMIC DNA]</scope>
    <source>
        <strain evidence="2">cv. Nipponbare</strain>
    </source>
</reference>